<accession>A0A377HNB6</accession>
<evidence type="ECO:0000313" key="2">
    <source>
        <dbReference type="Proteomes" id="UP000254512"/>
    </source>
</evidence>
<protein>
    <submittedName>
        <fullName evidence="1">Uncharacterized protein</fullName>
    </submittedName>
</protein>
<dbReference type="Proteomes" id="UP000254512">
    <property type="component" value="Unassembled WGS sequence"/>
</dbReference>
<evidence type="ECO:0000313" key="1">
    <source>
        <dbReference type="EMBL" id="STO57657.1"/>
    </source>
</evidence>
<sequence>MTSVTRSLSSIYSDVSNIITLVEEVRKQHIVVLHVFLPYALDVDELEKIRHKTRAIITQFRGDQDFLQVSF</sequence>
<dbReference type="EMBL" id="UGHD01000002">
    <property type="protein sequence ID" value="STO57657.1"/>
    <property type="molecule type" value="Genomic_DNA"/>
</dbReference>
<dbReference type="RefSeq" id="WP_115659850.1">
    <property type="nucleotide sequence ID" value="NZ_CP035690.1"/>
</dbReference>
<gene>
    <name evidence="1" type="ORF">NCTC11645_02050</name>
</gene>
<proteinExistence type="predicted"/>
<reference evidence="1 2" key="1">
    <citation type="submission" date="2018-06" db="EMBL/GenBank/DDBJ databases">
        <authorList>
            <consortium name="Pathogen Informatics"/>
            <person name="Doyle S."/>
        </authorList>
    </citation>
    <scope>NUCLEOTIDE SEQUENCE [LARGE SCALE GENOMIC DNA]</scope>
    <source>
        <strain evidence="1 2">NCTC11645</strain>
    </source>
</reference>
<name>A0A377HNB6_GRIHO</name>
<dbReference type="AlphaFoldDB" id="A0A377HNB6"/>
<organism evidence="1 2">
    <name type="scientific">Grimontia hollisae</name>
    <name type="common">Vibrio hollisae</name>
    <dbReference type="NCBI Taxonomy" id="673"/>
    <lineage>
        <taxon>Bacteria</taxon>
        <taxon>Pseudomonadati</taxon>
        <taxon>Pseudomonadota</taxon>
        <taxon>Gammaproteobacteria</taxon>
        <taxon>Vibrionales</taxon>
        <taxon>Vibrionaceae</taxon>
        <taxon>Grimontia</taxon>
    </lineage>
</organism>